<keyword evidence="3" id="KW-1185">Reference proteome</keyword>
<dbReference type="NCBIfam" id="TIGR02595">
    <property type="entry name" value="PEP_CTERM"/>
    <property type="match status" value="1"/>
</dbReference>
<name>A0ABU1ATL4_9BACT</name>
<proteinExistence type="predicted"/>
<dbReference type="InterPro" id="IPR013424">
    <property type="entry name" value="Ice-binding_C"/>
</dbReference>
<gene>
    <name evidence="2" type="ORF">QEH52_02275</name>
</gene>
<dbReference type="Proteomes" id="UP001225316">
    <property type="component" value="Unassembled WGS sequence"/>
</dbReference>
<feature type="chain" id="PRO_5045920052" evidence="1">
    <location>
        <begin position="30"/>
        <end position="351"/>
    </location>
</feature>
<evidence type="ECO:0000313" key="2">
    <source>
        <dbReference type="EMBL" id="MDQ8206317.1"/>
    </source>
</evidence>
<reference evidence="2 3" key="1">
    <citation type="submission" date="2023-04" db="EMBL/GenBank/DDBJ databases">
        <title>A novel bacteria isolated from coastal sediment.</title>
        <authorList>
            <person name="Liu X.-J."/>
            <person name="Du Z.-J."/>
        </authorList>
    </citation>
    <scope>NUCLEOTIDE SEQUENCE [LARGE SCALE GENOMIC DNA]</scope>
    <source>
        <strain evidence="2 3">SDUM461003</strain>
    </source>
</reference>
<comment type="caution">
    <text evidence="2">The sequence shown here is derived from an EMBL/GenBank/DDBJ whole genome shotgun (WGS) entry which is preliminary data.</text>
</comment>
<evidence type="ECO:0000313" key="3">
    <source>
        <dbReference type="Proteomes" id="UP001225316"/>
    </source>
</evidence>
<sequence>MNTLSLNLKNALIASSIAGTLLIGTTAQAATWTIWTNGSGDGQWENAANWSQGNIPDSGDAPIVGRLSTAGPANASTGTYVVDYLRVGMEGSQGNGTLNVSGADISSGVTPTRVGVGFGSGNVGIINLSGGALRFLSSNSTAASIGTDSGSGTVNQTGGTFSFAGGNGTSVNMGSNNGTGLYNFTAGTLEVREAFNMTTGGSGSTVFHVDGYDAGSSIQIGGTADDYNGAWLQGAGTTLSVSIDGSTTEGSTLISVGEGTNGSSSAQAVFESGSLLDLDFNSGEQSGTWTILSAAAGIIDNGLAFAEGVDTDVWSFAIVGNDLQVTAVPEPSAFALIMGGSVLLTLGRRRR</sequence>
<dbReference type="RefSeq" id="WP_308948353.1">
    <property type="nucleotide sequence ID" value="NZ_JARXHW010000003.1"/>
</dbReference>
<organism evidence="2 3">
    <name type="scientific">Thalassobacterium maritimum</name>
    <dbReference type="NCBI Taxonomy" id="3041265"/>
    <lineage>
        <taxon>Bacteria</taxon>
        <taxon>Pseudomonadati</taxon>
        <taxon>Verrucomicrobiota</taxon>
        <taxon>Opitutia</taxon>
        <taxon>Puniceicoccales</taxon>
        <taxon>Coraliomargaritaceae</taxon>
        <taxon>Thalassobacterium</taxon>
    </lineage>
</organism>
<keyword evidence="1" id="KW-0732">Signal</keyword>
<dbReference type="EMBL" id="JARXHW010000003">
    <property type="protein sequence ID" value="MDQ8206317.1"/>
    <property type="molecule type" value="Genomic_DNA"/>
</dbReference>
<accession>A0ABU1ATL4</accession>
<evidence type="ECO:0000256" key="1">
    <source>
        <dbReference type="SAM" id="SignalP"/>
    </source>
</evidence>
<feature type="signal peptide" evidence="1">
    <location>
        <begin position="1"/>
        <end position="29"/>
    </location>
</feature>
<protein>
    <submittedName>
        <fullName evidence="2">PEP-CTERM sorting domain-containing protein</fullName>
    </submittedName>
</protein>